<feature type="transmembrane region" description="Helical" evidence="1">
    <location>
        <begin position="80"/>
        <end position="99"/>
    </location>
</feature>
<feature type="transmembrane region" description="Helical" evidence="1">
    <location>
        <begin position="283"/>
        <end position="300"/>
    </location>
</feature>
<sequence length="488" mass="52808">MMRSSDGVTDTSSSIGVSGWGKAAPVLAVYVAISLCGFVPIWIIAATSAPPTSAWVGVAVATVVAGARFAWVIGSGRRRIFEMCVWLFFYVFLGVAPLVQLRDQVDPSTTPDLPHDHDWTAVVIVLTAQVSYIAGNWWAARSRHRGNILPRGRIVDGHRTNVFLLALSALAVAYVGLVGPATLFLNRTERGQVTANVFGNDVLVTVLNAFVSVGLLVAIVARLEVERRRRVRSGQSRYLPVVLACIPLALIVNPIGSPRFTVLTVALGLFAAMGAYKSLARYRLTALVALGSMFLLFPVLDTFRRTLENTIEITDPLVSLKSGDFDGFSQIINTAAFVEVNGISWGNQILGVLLFFVPRSMWAEKPTDTGILLADFRGYAFTNLSAPLPAELYINGGWFALVLGSLVFGYVVYRLDARAELQLMRIGIPTVLGCVLPFYLIFAMRGSLLQATANLAVMLLTWFLVSRSADVSSQSRTGASGSASRKSK</sequence>
<feature type="transmembrane region" description="Helical" evidence="1">
    <location>
        <begin position="448"/>
        <end position="465"/>
    </location>
</feature>
<protein>
    <recommendedName>
        <fullName evidence="4">Oligosaccharide repeat unit polymerase</fullName>
    </recommendedName>
</protein>
<feature type="transmembrane region" description="Helical" evidence="1">
    <location>
        <begin position="27"/>
        <end position="48"/>
    </location>
</feature>
<feature type="transmembrane region" description="Helical" evidence="1">
    <location>
        <begin position="54"/>
        <end position="73"/>
    </location>
</feature>
<keyword evidence="1" id="KW-0472">Membrane</keyword>
<feature type="transmembrane region" description="Helical" evidence="1">
    <location>
        <begin position="119"/>
        <end position="140"/>
    </location>
</feature>
<dbReference type="AlphaFoldDB" id="A0AAU0MHD5"/>
<organism evidence="2 3">
    <name type="scientific">Microbacterium limosum</name>
    <dbReference type="NCBI Taxonomy" id="3079935"/>
    <lineage>
        <taxon>Bacteria</taxon>
        <taxon>Bacillati</taxon>
        <taxon>Actinomycetota</taxon>
        <taxon>Actinomycetes</taxon>
        <taxon>Micrococcales</taxon>
        <taxon>Microbacteriaceae</taxon>
        <taxon>Microbacterium</taxon>
    </lineage>
</organism>
<proteinExistence type="predicted"/>
<keyword evidence="1" id="KW-1133">Transmembrane helix</keyword>
<feature type="transmembrane region" description="Helical" evidence="1">
    <location>
        <begin position="392"/>
        <end position="411"/>
    </location>
</feature>
<feature type="transmembrane region" description="Helical" evidence="1">
    <location>
        <begin position="202"/>
        <end position="225"/>
    </location>
</feature>
<evidence type="ECO:0000313" key="3">
    <source>
        <dbReference type="Proteomes" id="UP001329313"/>
    </source>
</evidence>
<dbReference type="KEGG" id="mliy:RYJ27_01910"/>
<evidence type="ECO:0000256" key="1">
    <source>
        <dbReference type="SAM" id="Phobius"/>
    </source>
</evidence>
<reference evidence="2 3" key="1">
    <citation type="submission" date="2023-10" db="EMBL/GenBank/DDBJ databases">
        <title>Y20.</title>
        <authorList>
            <person name="Zhang G."/>
            <person name="Ding Y."/>
        </authorList>
    </citation>
    <scope>NUCLEOTIDE SEQUENCE [LARGE SCALE GENOMIC DNA]</scope>
    <source>
        <strain evidence="2 3">Y20</strain>
    </source>
</reference>
<gene>
    <name evidence="2" type="ORF">RYJ27_01910</name>
</gene>
<feature type="transmembrane region" description="Helical" evidence="1">
    <location>
        <begin position="161"/>
        <end position="182"/>
    </location>
</feature>
<keyword evidence="1" id="KW-0812">Transmembrane</keyword>
<evidence type="ECO:0008006" key="4">
    <source>
        <dbReference type="Google" id="ProtNLM"/>
    </source>
</evidence>
<dbReference type="RefSeq" id="WP_330171105.1">
    <property type="nucleotide sequence ID" value="NZ_CP137080.1"/>
</dbReference>
<keyword evidence="3" id="KW-1185">Reference proteome</keyword>
<evidence type="ECO:0000313" key="2">
    <source>
        <dbReference type="EMBL" id="WOQ70010.1"/>
    </source>
</evidence>
<name>A0AAU0MHD5_9MICO</name>
<feature type="transmembrane region" description="Helical" evidence="1">
    <location>
        <begin position="423"/>
        <end position="442"/>
    </location>
</feature>
<dbReference type="EMBL" id="CP137080">
    <property type="protein sequence ID" value="WOQ70010.1"/>
    <property type="molecule type" value="Genomic_DNA"/>
</dbReference>
<feature type="transmembrane region" description="Helical" evidence="1">
    <location>
        <begin position="237"/>
        <end position="254"/>
    </location>
</feature>
<accession>A0AAU0MHD5</accession>
<dbReference type="Proteomes" id="UP001329313">
    <property type="component" value="Chromosome"/>
</dbReference>